<dbReference type="Pfam" id="PF01609">
    <property type="entry name" value="DDE_Tnp_1"/>
    <property type="match status" value="1"/>
</dbReference>
<evidence type="ECO:0000313" key="4">
    <source>
        <dbReference type="EMBL" id="SDY92155.1"/>
    </source>
</evidence>
<name>A0A1H3LWJ1_9ACTN</name>
<evidence type="ECO:0000313" key="5">
    <source>
        <dbReference type="EMBL" id="SDZ21077.1"/>
    </source>
</evidence>
<dbReference type="EMBL" id="FNOT01000014">
    <property type="protein sequence ID" value="SDY92155.1"/>
    <property type="molecule type" value="Genomic_DNA"/>
</dbReference>
<protein>
    <submittedName>
        <fullName evidence="3">Transposase DDE domain-containing protein</fullName>
    </submittedName>
</protein>
<feature type="domain" description="Transposase IS4-like" evidence="1">
    <location>
        <begin position="111"/>
        <end position="278"/>
    </location>
</feature>
<evidence type="ECO:0000313" key="6">
    <source>
        <dbReference type="Proteomes" id="UP000198921"/>
    </source>
</evidence>
<dbReference type="STRING" id="1137993.SAMN05660209_01566"/>
<proteinExistence type="predicted"/>
<dbReference type="EMBL" id="FNOT01000030">
    <property type="protein sequence ID" value="SDZ21077.1"/>
    <property type="molecule type" value="Genomic_DNA"/>
</dbReference>
<keyword evidence="6" id="KW-1185">Reference proteome</keyword>
<reference evidence="3" key="1">
    <citation type="submission" date="2016-10" db="EMBL/GenBank/DDBJ databases">
        <authorList>
            <person name="de Groot N.N."/>
        </authorList>
    </citation>
    <scope>NUCLEOTIDE SEQUENCE [LARGE SCALE GENOMIC DNA]</scope>
    <source>
        <strain evidence="3">DSM 45422</strain>
    </source>
</reference>
<dbReference type="Proteomes" id="UP000198921">
    <property type="component" value="Unassembled WGS sequence"/>
</dbReference>
<organism evidence="3 6">
    <name type="scientific">Geodermatophilus africanus</name>
    <dbReference type="NCBI Taxonomy" id="1137993"/>
    <lineage>
        <taxon>Bacteria</taxon>
        <taxon>Bacillati</taxon>
        <taxon>Actinomycetota</taxon>
        <taxon>Actinomycetes</taxon>
        <taxon>Geodermatophilales</taxon>
        <taxon>Geodermatophilaceae</taxon>
        <taxon>Geodermatophilus</taxon>
    </lineage>
</organism>
<dbReference type="NCBIfam" id="NF033520">
    <property type="entry name" value="transpos_IS982"/>
    <property type="match status" value="1"/>
</dbReference>
<accession>A0A1H3LWJ1</accession>
<dbReference type="InterPro" id="IPR002559">
    <property type="entry name" value="Transposase_11"/>
</dbReference>
<dbReference type="EMBL" id="FNOT01000004">
    <property type="protein sequence ID" value="SDX93266.1"/>
    <property type="molecule type" value="Genomic_DNA"/>
</dbReference>
<dbReference type="OrthoDB" id="4962032at2"/>
<dbReference type="AlphaFoldDB" id="A0A1H3LWJ1"/>
<sequence length="291" mass="31729">MLPTEDLFVHVYVLVDDAITAGEVTIPARPGPAPACSDAELLTIALVRHLLGRRSEAGFVAEVARNWAQLFPRLPHQSEANRRIRWLWAAFEQLRAALAARCPVDHCAQVDTTALPVKHPSRVRGPDGWVGPNELVARFGRDGAHGEWFYGFRLAVTTDLGSRLVRAWSIVPAAVNEREVAVDLLETGPAPRDVLLDKGFAGRAFAAACAARGTAVLIPPTKTQRAGMPSALRKVIACWRNYIEVTFGELTDRMELARHGAHTFWGLLTRTAATIAAHTLLRVHHADLGAA</sequence>
<dbReference type="GO" id="GO:0006313">
    <property type="term" value="P:DNA transposition"/>
    <property type="evidence" value="ECO:0007669"/>
    <property type="project" value="InterPro"/>
</dbReference>
<reference evidence="6" key="2">
    <citation type="submission" date="2016-10" db="EMBL/GenBank/DDBJ databases">
        <authorList>
            <person name="Varghese N."/>
            <person name="Submissions S."/>
        </authorList>
    </citation>
    <scope>NUCLEOTIDE SEQUENCE [LARGE SCALE GENOMIC DNA]</scope>
    <source>
        <strain evidence="6">DSM 45422</strain>
    </source>
</reference>
<evidence type="ECO:0000313" key="3">
    <source>
        <dbReference type="EMBL" id="SDY68384.1"/>
    </source>
</evidence>
<dbReference type="GO" id="GO:0004803">
    <property type="term" value="F:transposase activity"/>
    <property type="evidence" value="ECO:0007669"/>
    <property type="project" value="InterPro"/>
</dbReference>
<dbReference type="GO" id="GO:0003677">
    <property type="term" value="F:DNA binding"/>
    <property type="evidence" value="ECO:0007669"/>
    <property type="project" value="InterPro"/>
</dbReference>
<evidence type="ECO:0000313" key="2">
    <source>
        <dbReference type="EMBL" id="SDX93266.1"/>
    </source>
</evidence>
<evidence type="ECO:0000259" key="1">
    <source>
        <dbReference type="Pfam" id="PF01609"/>
    </source>
</evidence>
<dbReference type="EMBL" id="FNOT01000010">
    <property type="protein sequence ID" value="SDY68384.1"/>
    <property type="molecule type" value="Genomic_DNA"/>
</dbReference>
<dbReference type="RefSeq" id="WP_139263503.1">
    <property type="nucleotide sequence ID" value="NZ_FNOT01000004.1"/>
</dbReference>
<gene>
    <name evidence="2" type="ORF">SAMN05660209_01566</name>
    <name evidence="3" type="ORF">SAMN05660209_03434</name>
    <name evidence="4" type="ORF">SAMN05660209_04050</name>
    <name evidence="5" type="ORF">SAMN05660209_05045</name>
</gene>